<feature type="region of interest" description="Disordered" evidence="1">
    <location>
        <begin position="301"/>
        <end position="327"/>
    </location>
</feature>
<comment type="caution">
    <text evidence="2">The sequence shown here is derived from an EMBL/GenBank/DDBJ whole genome shotgun (WGS) entry which is preliminary data.</text>
</comment>
<reference evidence="2 3" key="1">
    <citation type="submission" date="2018-04" db="EMBL/GenBank/DDBJ databases">
        <authorList>
            <person name="Zhang X."/>
            <person name="Yuan J."/>
            <person name="Li F."/>
            <person name="Xiang J."/>
        </authorList>
    </citation>
    <scope>NUCLEOTIDE SEQUENCE [LARGE SCALE GENOMIC DNA]</scope>
    <source>
        <tissue evidence="2">Muscle</tissue>
    </source>
</reference>
<feature type="compositionally biased region" description="Basic and acidic residues" evidence="1">
    <location>
        <begin position="512"/>
        <end position="537"/>
    </location>
</feature>
<feature type="region of interest" description="Disordered" evidence="1">
    <location>
        <begin position="49"/>
        <end position="68"/>
    </location>
</feature>
<proteinExistence type="predicted"/>
<dbReference type="Proteomes" id="UP000283509">
    <property type="component" value="Unassembled WGS sequence"/>
</dbReference>
<feature type="compositionally biased region" description="Basic and acidic residues" evidence="1">
    <location>
        <begin position="308"/>
        <end position="318"/>
    </location>
</feature>
<protein>
    <submittedName>
        <fullName evidence="2">Uncharacterized protein</fullName>
    </submittedName>
</protein>
<name>A0A3R7PEF8_PENVA</name>
<accession>A0A3R7PEF8</accession>
<evidence type="ECO:0000256" key="1">
    <source>
        <dbReference type="SAM" id="MobiDB-lite"/>
    </source>
</evidence>
<dbReference type="AlphaFoldDB" id="A0A3R7PEF8"/>
<organism evidence="2 3">
    <name type="scientific">Penaeus vannamei</name>
    <name type="common">Whiteleg shrimp</name>
    <name type="synonym">Litopenaeus vannamei</name>
    <dbReference type="NCBI Taxonomy" id="6689"/>
    <lineage>
        <taxon>Eukaryota</taxon>
        <taxon>Metazoa</taxon>
        <taxon>Ecdysozoa</taxon>
        <taxon>Arthropoda</taxon>
        <taxon>Crustacea</taxon>
        <taxon>Multicrustacea</taxon>
        <taxon>Malacostraca</taxon>
        <taxon>Eumalacostraca</taxon>
        <taxon>Eucarida</taxon>
        <taxon>Decapoda</taxon>
        <taxon>Dendrobranchiata</taxon>
        <taxon>Penaeoidea</taxon>
        <taxon>Penaeidae</taxon>
        <taxon>Penaeus</taxon>
    </lineage>
</organism>
<keyword evidence="3" id="KW-1185">Reference proteome</keyword>
<gene>
    <name evidence="2" type="ORF">C7M84_023165</name>
</gene>
<feature type="compositionally biased region" description="Polar residues" evidence="1">
    <location>
        <begin position="169"/>
        <end position="185"/>
    </location>
</feature>
<feature type="region of interest" description="Disordered" evidence="1">
    <location>
        <begin position="508"/>
        <end position="560"/>
    </location>
</feature>
<feature type="region of interest" description="Disordered" evidence="1">
    <location>
        <begin position="150"/>
        <end position="195"/>
    </location>
</feature>
<dbReference type="EMBL" id="QCYY01000658">
    <property type="protein sequence ID" value="ROT83656.1"/>
    <property type="molecule type" value="Genomic_DNA"/>
</dbReference>
<evidence type="ECO:0000313" key="2">
    <source>
        <dbReference type="EMBL" id="ROT83656.1"/>
    </source>
</evidence>
<sequence>MTGQPRSTTLPARGLREAADGRGEIPWRWLAQIAVFLCVAAQVSWSRGLDPEEHPTQTSSSNAPEPLSFEERLSLYRTRKRSFDPVLSPSAEDPPLLTPRPRGRWRKVRRRPDSNISSRIARWRSLREQRNGRFSTRYRGNRKVVAMAEGELLNSGQSRSTDKERLPNDSANSPKTTSIGMTQEISGDHKRRGESGTIHDQYSVVSQGTLVAPHIHKHHEVRPPKNDGGAIVENLEINYDEETEEAKGSSYISPSAIVSTEPQSDSVSKVIKSVSVSWSSDHDRKPDARITQKISWETEVPTNNGSDYADKSYGEHSRGTQPHTRLPDIFNHREGSIQQTNKYFSKQEPVMNSIVLPTVIPTRNNVLTKNEPREQESFSRDVPSIFIDPSKVIKKEGEQSRGPHYGIRAVVKSSWANGHSYMRGTPADLNLESTHNTMGRDITIGQATDLNNKANGIEYYYDLQNGFFNKYREARTSARSLMLGDGAESTSAHGGVYDDEQTMEVARSENQFSHEHDAVNQEMSAREPQKAASRDDPISYDGARNDNLGATGMSESHHHMPDFMIPPDVQEDLVNEKWQRSYAFHTLDRYRQDHNLYTFAESLYRYKRS</sequence>
<reference evidence="2 3" key="2">
    <citation type="submission" date="2019-01" db="EMBL/GenBank/DDBJ databases">
        <title>The decoding of complex shrimp genome reveals the adaptation for benthos swimmer, frequently molting mechanism and breeding impact on genome.</title>
        <authorList>
            <person name="Sun Y."/>
            <person name="Gao Y."/>
            <person name="Yu Y."/>
        </authorList>
    </citation>
    <scope>NUCLEOTIDE SEQUENCE [LARGE SCALE GENOMIC DNA]</scope>
    <source>
        <tissue evidence="2">Muscle</tissue>
    </source>
</reference>
<evidence type="ECO:0000313" key="3">
    <source>
        <dbReference type="Proteomes" id="UP000283509"/>
    </source>
</evidence>